<keyword evidence="2" id="KW-0812">Transmembrane</keyword>
<evidence type="ECO:0000313" key="3">
    <source>
        <dbReference type="EMBL" id="QNP69024.1"/>
    </source>
</evidence>
<dbReference type="KEGG" id="sroi:IAG44_05900"/>
<accession>A0A7H0I8A8</accession>
<gene>
    <name evidence="3" type="ORF">IAG44_05900</name>
</gene>
<keyword evidence="2" id="KW-0472">Membrane</keyword>
<dbReference type="EMBL" id="CP060828">
    <property type="protein sequence ID" value="QNP69024.1"/>
    <property type="molecule type" value="Genomic_DNA"/>
</dbReference>
<dbReference type="Proteomes" id="UP000516052">
    <property type="component" value="Chromosome"/>
</dbReference>
<reference evidence="3 4" key="1">
    <citation type="submission" date="2020-08" db="EMBL/GenBank/DDBJ databases">
        <title>A novel species.</title>
        <authorList>
            <person name="Gao J."/>
        </authorList>
    </citation>
    <scope>NUCLEOTIDE SEQUENCE [LARGE SCALE GENOMIC DNA]</scope>
    <source>
        <strain evidence="3 4">CRXT-G-22</strain>
    </source>
</reference>
<protein>
    <submittedName>
        <fullName evidence="3">Uncharacterized protein</fullName>
    </submittedName>
</protein>
<evidence type="ECO:0000256" key="2">
    <source>
        <dbReference type="SAM" id="Phobius"/>
    </source>
</evidence>
<sequence length="219" mass="23386">MSTVTGRFAEARLYLVYCAAVLWPGRSLPTFAEPHVSTVTLDHLQPDDLTLVIEEGRRQFDRQAADLDRIRNRAGALATVSLALTVGLVSRTHDMISGPWPLTAAWVLSCLLALLAVAGACAVMAGRAVLGRMDTGLVAQMPHPVQKSLAAGYVEHVGAGEETVRTVLTVLRDAVTLVVVSALIFLVLLLCTLRSSPATDTTEPKCPTSTTCSRTTPPR</sequence>
<feature type="transmembrane region" description="Helical" evidence="2">
    <location>
        <begin position="74"/>
        <end position="92"/>
    </location>
</feature>
<evidence type="ECO:0000256" key="1">
    <source>
        <dbReference type="SAM" id="MobiDB-lite"/>
    </source>
</evidence>
<dbReference type="RefSeq" id="WP_187746063.1">
    <property type="nucleotide sequence ID" value="NZ_CP060828.1"/>
</dbReference>
<keyword evidence="2" id="KW-1133">Transmembrane helix</keyword>
<feature type="transmembrane region" description="Helical" evidence="2">
    <location>
        <begin position="104"/>
        <end position="125"/>
    </location>
</feature>
<organism evidence="3 4">
    <name type="scientific">Streptomyces roseirectus</name>
    <dbReference type="NCBI Taxonomy" id="2768066"/>
    <lineage>
        <taxon>Bacteria</taxon>
        <taxon>Bacillati</taxon>
        <taxon>Actinomycetota</taxon>
        <taxon>Actinomycetes</taxon>
        <taxon>Kitasatosporales</taxon>
        <taxon>Streptomycetaceae</taxon>
        <taxon>Streptomyces</taxon>
    </lineage>
</organism>
<proteinExistence type="predicted"/>
<evidence type="ECO:0000313" key="4">
    <source>
        <dbReference type="Proteomes" id="UP000516052"/>
    </source>
</evidence>
<dbReference type="AlphaFoldDB" id="A0A7H0I8A8"/>
<feature type="transmembrane region" description="Helical" evidence="2">
    <location>
        <begin position="174"/>
        <end position="195"/>
    </location>
</feature>
<feature type="region of interest" description="Disordered" evidence="1">
    <location>
        <begin position="198"/>
        <end position="219"/>
    </location>
</feature>
<name>A0A7H0I8A8_9ACTN</name>
<feature type="compositionally biased region" description="Low complexity" evidence="1">
    <location>
        <begin position="206"/>
        <end position="219"/>
    </location>
</feature>
<keyword evidence="4" id="KW-1185">Reference proteome</keyword>